<dbReference type="Proteomes" id="UP000034617">
    <property type="component" value="Unassembled WGS sequence"/>
</dbReference>
<dbReference type="SUPFAM" id="SSF46955">
    <property type="entry name" value="Putative DNA-binding domain"/>
    <property type="match status" value="1"/>
</dbReference>
<dbReference type="NCBIfam" id="TIGR01764">
    <property type="entry name" value="excise"/>
    <property type="match status" value="1"/>
</dbReference>
<dbReference type="AlphaFoldDB" id="A0A0G1GUF5"/>
<evidence type="ECO:0000313" key="2">
    <source>
        <dbReference type="EMBL" id="KKT38250.1"/>
    </source>
</evidence>
<evidence type="ECO:0000259" key="1">
    <source>
        <dbReference type="Pfam" id="PF12728"/>
    </source>
</evidence>
<feature type="domain" description="Helix-turn-helix" evidence="1">
    <location>
        <begin position="7"/>
        <end position="56"/>
    </location>
</feature>
<keyword evidence="2" id="KW-0238">DNA-binding</keyword>
<protein>
    <submittedName>
        <fullName evidence="2">Excisionase/Xis, DNA-binding protein</fullName>
    </submittedName>
</protein>
<sequence length="63" mass="7397">MNIDSNLITVKETAGYLKLNPLTVYDYIHSGKLRAVKFGRYYRIDKIDLDHFINKHKTCLKIP</sequence>
<proteinExistence type="predicted"/>
<reference evidence="2 3" key="1">
    <citation type="journal article" date="2015" name="Nature">
        <title>rRNA introns, odd ribosomes, and small enigmatic genomes across a large radiation of phyla.</title>
        <authorList>
            <person name="Brown C.T."/>
            <person name="Hug L.A."/>
            <person name="Thomas B.C."/>
            <person name="Sharon I."/>
            <person name="Castelle C.J."/>
            <person name="Singh A."/>
            <person name="Wilkins M.J."/>
            <person name="Williams K.H."/>
            <person name="Banfield J.F."/>
        </authorList>
    </citation>
    <scope>NUCLEOTIDE SEQUENCE [LARGE SCALE GENOMIC DNA]</scope>
</reference>
<dbReference type="Pfam" id="PF12728">
    <property type="entry name" value="HTH_17"/>
    <property type="match status" value="1"/>
</dbReference>
<dbReference type="InterPro" id="IPR041657">
    <property type="entry name" value="HTH_17"/>
</dbReference>
<evidence type="ECO:0000313" key="3">
    <source>
        <dbReference type="Proteomes" id="UP000034617"/>
    </source>
</evidence>
<dbReference type="EMBL" id="LCHM01000012">
    <property type="protein sequence ID" value="KKT38250.1"/>
    <property type="molecule type" value="Genomic_DNA"/>
</dbReference>
<dbReference type="InterPro" id="IPR010093">
    <property type="entry name" value="SinI_DNA-bd"/>
</dbReference>
<dbReference type="InterPro" id="IPR009061">
    <property type="entry name" value="DNA-bd_dom_put_sf"/>
</dbReference>
<comment type="caution">
    <text evidence="2">The sequence shown here is derived from an EMBL/GenBank/DDBJ whole genome shotgun (WGS) entry which is preliminary data.</text>
</comment>
<accession>A0A0G1GUF5</accession>
<organism evidence="2 3">
    <name type="scientific">Candidatus Gottesmanbacteria bacterium GW2011_GWB1_44_11c</name>
    <dbReference type="NCBI Taxonomy" id="1618447"/>
    <lineage>
        <taxon>Bacteria</taxon>
        <taxon>Candidatus Gottesmaniibacteriota</taxon>
    </lineage>
</organism>
<gene>
    <name evidence="2" type="ORF">UW22_C0012G0019</name>
</gene>
<name>A0A0G1GUF5_9BACT</name>
<dbReference type="GO" id="GO:0003677">
    <property type="term" value="F:DNA binding"/>
    <property type="evidence" value="ECO:0007669"/>
    <property type="project" value="UniProtKB-KW"/>
</dbReference>